<evidence type="ECO:0000256" key="2">
    <source>
        <dbReference type="ARBA" id="ARBA00023239"/>
    </source>
</evidence>
<keyword evidence="1 3" id="KW-0533">Nickel</keyword>
<evidence type="ECO:0000313" key="5">
    <source>
        <dbReference type="Proteomes" id="UP000253490"/>
    </source>
</evidence>
<comment type="catalytic activity">
    <reaction evidence="3">
        <text>Ni(II)-pyridinium-3,5-bisthiocarboxylate mononucleotide = pyridinium-3,5-bisthiocarboxylate mononucleotide + Ni(2+)</text>
        <dbReference type="Rhea" id="RHEA:54784"/>
        <dbReference type="ChEBI" id="CHEBI:49786"/>
        <dbReference type="ChEBI" id="CHEBI:137372"/>
        <dbReference type="ChEBI" id="CHEBI:137373"/>
        <dbReference type="EC" id="4.99.1.12"/>
    </reaction>
</comment>
<dbReference type="NCBIfam" id="TIGR00299">
    <property type="entry name" value="nickel pincer cofactor biosynthesis protein LarC"/>
    <property type="match status" value="1"/>
</dbReference>
<comment type="similarity">
    <text evidence="3">Belongs to the LarC family.</text>
</comment>
<dbReference type="Gene3D" id="3.10.20.300">
    <property type="entry name" value="mk0293 like domain"/>
    <property type="match status" value="1"/>
</dbReference>
<name>A0A366HZX0_9FIRM</name>
<sequence length="391" mass="43678">MKNILYLECYSGISGDMTVAALLDLGADEETLLQGLKSLNIDGYKIKISQTSKCGICAKDFNVILEEHHKQHHFHRNIKDINQIISSSNITQNAKEIALKTFKIIAEAEAKVHGKSIEEVHFHEVGAIDSIVDIVAVAICIDNLKIEQVIVSPIYEGHGHVKCQHGIIPVPVPAVVEIAKGENLQLKLTDTEGEMVTPTGAAIVAALKTRNQLPKNYIIEKIGIGAGKKDFPKANILRAYILQAIDNNEDQVILLRCNIDDMTGEELGFALEVIIEEGALDANFTPIFMKKNRPAYELTVICKEEDHTRLKKVIFKYTTTLGIRAIPSTRSIMKRTITNFSSTLGEVKIKEAKYEDITKRTIEYEDAKKIAKEHNLSVGEVFRTIYSELRW</sequence>
<accession>A0A366HZX0</accession>
<comment type="caution">
    <text evidence="4">The sequence shown here is derived from an EMBL/GenBank/DDBJ whole genome shotgun (WGS) entry which is preliminary data.</text>
</comment>
<dbReference type="GO" id="GO:0016829">
    <property type="term" value="F:lyase activity"/>
    <property type="evidence" value="ECO:0007669"/>
    <property type="project" value="UniProtKB-UniRule"/>
</dbReference>
<dbReference type="GO" id="GO:0016151">
    <property type="term" value="F:nickel cation binding"/>
    <property type="evidence" value="ECO:0007669"/>
    <property type="project" value="UniProtKB-UniRule"/>
</dbReference>
<dbReference type="EC" id="4.99.1.12" evidence="3"/>
<dbReference type="RefSeq" id="WP_113921664.1">
    <property type="nucleotide sequence ID" value="NZ_QNRX01000022.1"/>
</dbReference>
<evidence type="ECO:0000313" key="4">
    <source>
        <dbReference type="EMBL" id="RBP58594.1"/>
    </source>
</evidence>
<evidence type="ECO:0000256" key="3">
    <source>
        <dbReference type="HAMAP-Rule" id="MF_01074"/>
    </source>
</evidence>
<dbReference type="EMBL" id="QNRX01000022">
    <property type="protein sequence ID" value="RBP58594.1"/>
    <property type="molecule type" value="Genomic_DNA"/>
</dbReference>
<keyword evidence="2 3" id="KW-0456">Lyase</keyword>
<reference evidence="4 5" key="1">
    <citation type="submission" date="2018-06" db="EMBL/GenBank/DDBJ databases">
        <title>Genomic Encyclopedia of Type Strains, Phase IV (KMG-IV): sequencing the most valuable type-strain genomes for metagenomic binning, comparative biology and taxonomic classification.</title>
        <authorList>
            <person name="Goeker M."/>
        </authorList>
    </citation>
    <scope>NUCLEOTIDE SEQUENCE [LARGE SCALE GENOMIC DNA]</scope>
    <source>
        <strain evidence="4 5">DSM 22112</strain>
    </source>
</reference>
<dbReference type="GO" id="GO:0051604">
    <property type="term" value="P:protein maturation"/>
    <property type="evidence" value="ECO:0007669"/>
    <property type="project" value="UniProtKB-UniRule"/>
</dbReference>
<proteinExistence type="inferred from homology"/>
<dbReference type="InterPro" id="IPR002822">
    <property type="entry name" value="Ni_insertion"/>
</dbReference>
<dbReference type="Pfam" id="PF01969">
    <property type="entry name" value="Ni_insertion"/>
    <property type="match status" value="1"/>
</dbReference>
<dbReference type="Proteomes" id="UP000253490">
    <property type="component" value="Unassembled WGS sequence"/>
</dbReference>
<organism evidence="4 5">
    <name type="scientific">Alkalibaculum bacchi</name>
    <dbReference type="NCBI Taxonomy" id="645887"/>
    <lineage>
        <taxon>Bacteria</taxon>
        <taxon>Bacillati</taxon>
        <taxon>Bacillota</taxon>
        <taxon>Clostridia</taxon>
        <taxon>Eubacteriales</taxon>
        <taxon>Eubacteriaceae</taxon>
        <taxon>Alkalibaculum</taxon>
    </lineage>
</organism>
<dbReference type="Gene3D" id="3.30.70.1380">
    <property type="entry name" value="Transcriptional regulatory protein pf0864 domain like"/>
    <property type="match status" value="1"/>
</dbReference>
<dbReference type="PANTHER" id="PTHR36566:SF1">
    <property type="entry name" value="PYRIDINIUM-3,5-BISTHIOCARBOXYLIC ACID MONONUCLEOTIDE NICKEL INSERTION PROTEIN"/>
    <property type="match status" value="1"/>
</dbReference>
<gene>
    <name evidence="3" type="primary">larC</name>
    <name evidence="4" type="ORF">DES36_12219</name>
</gene>
<dbReference type="PANTHER" id="PTHR36566">
    <property type="entry name" value="NICKEL INSERTION PROTEIN-RELATED"/>
    <property type="match status" value="1"/>
</dbReference>
<protein>
    <recommendedName>
        <fullName evidence="3">Pyridinium-3,5-bisthiocarboxylic acid mononucleotide nickel insertion protein</fullName>
        <shortName evidence="3">P2TMN nickel insertion protein</shortName>
        <ecNumber evidence="3">4.99.1.12</ecNumber>
    </recommendedName>
    <alternativeName>
        <fullName evidence="3">Nickel-pincer cofactor biosynthesis protein LarC</fullName>
    </alternativeName>
</protein>
<comment type="function">
    <text evidence="3">Involved in the biosynthesis of a nickel-pincer cofactor ((SCS)Ni(II) pincer complex). Binds Ni(2+), and functions in nickel delivery to pyridinium-3,5-bisthiocarboxylic acid mononucleotide (P2TMN), to form the mature cofactor. Is thus probably required for the activation of nickel-pincer cofactor-dependent enzymes.</text>
</comment>
<dbReference type="HAMAP" id="MF_01074">
    <property type="entry name" value="LarC"/>
    <property type="match status" value="1"/>
</dbReference>
<dbReference type="OrthoDB" id="9765625at2"/>
<evidence type="ECO:0000256" key="1">
    <source>
        <dbReference type="ARBA" id="ARBA00022596"/>
    </source>
</evidence>
<dbReference type="AlphaFoldDB" id="A0A366HZX0"/>
<keyword evidence="5" id="KW-1185">Reference proteome</keyword>